<dbReference type="PIRSF" id="PIRSF001338">
    <property type="entry name" value="AIR_carboxylase"/>
    <property type="match status" value="1"/>
</dbReference>
<feature type="domain" description="PurE" evidence="6">
    <location>
        <begin position="6"/>
        <end position="157"/>
    </location>
</feature>
<dbReference type="EMBL" id="AIMB01000001">
    <property type="protein sequence ID" value="EJF91758.1"/>
    <property type="molecule type" value="Genomic_DNA"/>
</dbReference>
<sequence length="175" mass="18597">MNEKQKDIAIIMGSQSDWDTMHHAADTLKELKIGFETRIISAHRTPDRLVDFSKNAKKAGFKIIIAGAGGAAHLPGMTAAMTALPVLGVPVQSRALSGQDSLLSIVQMPAGIPVGTLAIGKAGAINAALLAASILSIYDVQLAQRFDEWRQKQTDAVAEFPFDEMTTSEASHGQS</sequence>
<accession>J0ZSL5</accession>
<dbReference type="RefSeq" id="WP_008037468.1">
    <property type="nucleotide sequence ID" value="NZ_JH725147.1"/>
</dbReference>
<dbReference type="PATRIC" id="fig|1094558.3.peg.147"/>
<dbReference type="HAMAP" id="MF_01929">
    <property type="entry name" value="PurE_classI"/>
    <property type="match status" value="1"/>
</dbReference>
<keyword evidence="8" id="KW-1185">Reference proteome</keyword>
<comment type="similarity">
    <text evidence="3">Belongs to the AIR carboxylase family. Class I subfamily.</text>
</comment>
<proteinExistence type="inferred from homology"/>
<keyword evidence="1 3" id="KW-0658">Purine biosynthesis</keyword>
<dbReference type="NCBIfam" id="TIGR01162">
    <property type="entry name" value="purE"/>
    <property type="match status" value="1"/>
</dbReference>
<reference evidence="7 8" key="1">
    <citation type="submission" date="2012-03" db="EMBL/GenBank/DDBJ databases">
        <title>The Genome Sequence of Bartonella tamiae Th239.</title>
        <authorList>
            <consortium name="The Broad Institute Genome Sequencing Platform"/>
            <consortium name="The Broad Institute Genome Sequencing Center for Infectious Disease"/>
            <person name="Feldgarden M."/>
            <person name="Kirby J."/>
            <person name="Kosoy M."/>
            <person name="Birtles R."/>
            <person name="Probert W.S."/>
            <person name="Chiaraviglio L."/>
            <person name="Young S.K."/>
            <person name="Zeng Q."/>
            <person name="Gargeya S."/>
            <person name="Fitzgerald M."/>
            <person name="Haas B."/>
            <person name="Abouelleil A."/>
            <person name="Alvarado L."/>
            <person name="Arachchi H.M."/>
            <person name="Berlin A."/>
            <person name="Chapman S.B."/>
            <person name="Gearin G."/>
            <person name="Goldberg J."/>
            <person name="Griggs A."/>
            <person name="Gujja S."/>
            <person name="Hansen M."/>
            <person name="Heiman D."/>
            <person name="Howarth C."/>
            <person name="Larimer J."/>
            <person name="Lui A."/>
            <person name="MacDonald P.J.P."/>
            <person name="McCowen C."/>
            <person name="Montmayeur A."/>
            <person name="Murphy C."/>
            <person name="Neiman D."/>
            <person name="Pearson M."/>
            <person name="Priest M."/>
            <person name="Roberts A."/>
            <person name="Saif S."/>
            <person name="Shea T."/>
            <person name="Sisk P."/>
            <person name="Stolte C."/>
            <person name="Sykes S."/>
            <person name="Wortman J."/>
            <person name="Nusbaum C."/>
            <person name="Birren B."/>
        </authorList>
    </citation>
    <scope>NUCLEOTIDE SEQUENCE [LARGE SCALE GENOMIC DNA]</scope>
    <source>
        <strain evidence="7 8">Th239</strain>
    </source>
</reference>
<dbReference type="GO" id="GO:0006189">
    <property type="term" value="P:'de novo' IMP biosynthetic process"/>
    <property type="evidence" value="ECO:0007669"/>
    <property type="project" value="UniProtKB-UniRule"/>
</dbReference>
<evidence type="ECO:0000256" key="1">
    <source>
        <dbReference type="ARBA" id="ARBA00022755"/>
    </source>
</evidence>
<evidence type="ECO:0000313" key="8">
    <source>
        <dbReference type="Proteomes" id="UP000008952"/>
    </source>
</evidence>
<evidence type="ECO:0000256" key="4">
    <source>
        <dbReference type="PIRNR" id="PIRNR001338"/>
    </source>
</evidence>
<dbReference type="OrthoDB" id="9791908at2"/>
<dbReference type="Gene3D" id="3.40.50.1970">
    <property type="match status" value="1"/>
</dbReference>
<comment type="pathway">
    <text evidence="3 4">Purine metabolism; IMP biosynthesis via de novo pathway; 5-amino-1-(5-phospho-D-ribosyl)imidazole-4-carboxylate from 5-amino-1-(5-phospho-D-ribosyl)imidazole (N5-CAIR route): step 2/2.</text>
</comment>
<evidence type="ECO:0000256" key="2">
    <source>
        <dbReference type="ARBA" id="ARBA00023235"/>
    </source>
</evidence>
<evidence type="ECO:0000256" key="5">
    <source>
        <dbReference type="PIRSR" id="PIRSR001338-1"/>
    </source>
</evidence>
<comment type="catalytic activity">
    <reaction evidence="3 4">
        <text>5-carboxyamino-1-(5-phospho-D-ribosyl)imidazole + H(+) = 5-amino-1-(5-phospho-D-ribosyl)imidazole-4-carboxylate</text>
        <dbReference type="Rhea" id="RHEA:13193"/>
        <dbReference type="ChEBI" id="CHEBI:15378"/>
        <dbReference type="ChEBI" id="CHEBI:58730"/>
        <dbReference type="ChEBI" id="CHEBI:77657"/>
        <dbReference type="EC" id="5.4.99.18"/>
    </reaction>
</comment>
<organism evidence="7 8">
    <name type="scientific">Bartonella tamiae Th239</name>
    <dbReference type="NCBI Taxonomy" id="1094558"/>
    <lineage>
        <taxon>Bacteria</taxon>
        <taxon>Pseudomonadati</taxon>
        <taxon>Pseudomonadota</taxon>
        <taxon>Alphaproteobacteria</taxon>
        <taxon>Hyphomicrobiales</taxon>
        <taxon>Bartonellaceae</taxon>
        <taxon>Bartonella</taxon>
    </lineage>
</organism>
<name>J0ZSL5_9HYPH</name>
<dbReference type="PANTHER" id="PTHR23046:SF2">
    <property type="entry name" value="PHOSPHORIBOSYLAMINOIMIDAZOLE CARBOXYLASE"/>
    <property type="match status" value="1"/>
</dbReference>
<dbReference type="STRING" id="1094558.ME5_00137"/>
<dbReference type="InterPro" id="IPR024694">
    <property type="entry name" value="PurE_prokaryotes"/>
</dbReference>
<comment type="function">
    <text evidence="3 4">Catalyzes the conversion of N5-carboxyaminoimidazole ribonucleotide (N5-CAIR) to 4-carboxy-5-aminoimidazole ribonucleotide (CAIR).</text>
</comment>
<dbReference type="SMART" id="SM01001">
    <property type="entry name" value="AIRC"/>
    <property type="match status" value="1"/>
</dbReference>
<evidence type="ECO:0000313" key="7">
    <source>
        <dbReference type="EMBL" id="EJF91758.1"/>
    </source>
</evidence>
<feature type="binding site" evidence="3 5">
    <location>
        <position position="44"/>
    </location>
    <ligand>
        <name>substrate</name>
    </ligand>
</feature>
<keyword evidence="2 3" id="KW-0413">Isomerase</keyword>
<gene>
    <name evidence="3" type="primary">purE</name>
    <name evidence="7" type="ORF">ME5_00137</name>
</gene>
<feature type="binding site" evidence="3 5">
    <location>
        <position position="14"/>
    </location>
    <ligand>
        <name>substrate</name>
    </ligand>
</feature>
<dbReference type="SUPFAM" id="SSF52255">
    <property type="entry name" value="N5-CAIR mutase (phosphoribosylaminoimidazole carboxylase, PurE)"/>
    <property type="match status" value="1"/>
</dbReference>
<dbReference type="Pfam" id="PF00731">
    <property type="entry name" value="AIRC"/>
    <property type="match status" value="1"/>
</dbReference>
<dbReference type="PANTHER" id="PTHR23046">
    <property type="entry name" value="PHOSPHORIBOSYLAMINOIMIDAZOLE CARBOXYLASE CATALYTIC SUBUNIT"/>
    <property type="match status" value="1"/>
</dbReference>
<comment type="caution">
    <text evidence="7">The sequence shown here is derived from an EMBL/GenBank/DDBJ whole genome shotgun (WGS) entry which is preliminary data.</text>
</comment>
<feature type="binding site" evidence="3 5">
    <location>
        <position position="17"/>
    </location>
    <ligand>
        <name>substrate</name>
    </ligand>
</feature>
<evidence type="ECO:0000256" key="3">
    <source>
        <dbReference type="HAMAP-Rule" id="MF_01929"/>
    </source>
</evidence>
<dbReference type="HOGENOM" id="CLU_094982_2_2_5"/>
<dbReference type="GO" id="GO:0034023">
    <property type="term" value="F:5-(carboxyamino)imidazole ribonucleotide mutase activity"/>
    <property type="evidence" value="ECO:0007669"/>
    <property type="project" value="UniProtKB-UniRule"/>
</dbReference>
<dbReference type="Proteomes" id="UP000008952">
    <property type="component" value="Unassembled WGS sequence"/>
</dbReference>
<dbReference type="UniPathway" id="UPA00074">
    <property type="reaction ID" value="UER00943"/>
</dbReference>
<dbReference type="EC" id="5.4.99.18" evidence="3 4"/>
<dbReference type="eggNOG" id="COG0041">
    <property type="taxonomic scope" value="Bacteria"/>
</dbReference>
<protein>
    <recommendedName>
        <fullName evidence="3 4">N5-carboxyaminoimidazole ribonucleotide mutase</fullName>
        <shortName evidence="3 4">N5-CAIR mutase</shortName>
        <ecNumber evidence="3 4">5.4.99.18</ecNumber>
    </recommendedName>
    <alternativeName>
        <fullName evidence="3">5-(carboxyamino)imidazole ribonucleotide mutase</fullName>
    </alternativeName>
</protein>
<dbReference type="InterPro" id="IPR000031">
    <property type="entry name" value="PurE_dom"/>
</dbReference>
<dbReference type="InterPro" id="IPR033747">
    <property type="entry name" value="PurE_ClassI"/>
</dbReference>
<evidence type="ECO:0000259" key="6">
    <source>
        <dbReference type="SMART" id="SM01001"/>
    </source>
</evidence>
<dbReference type="AlphaFoldDB" id="J0ZSL5"/>